<dbReference type="RefSeq" id="WP_354501141.1">
    <property type="nucleotide sequence ID" value="NZ_JBEPLV010000006.1"/>
</dbReference>
<sequence>MGEAMLLSREILESFGLQGEAVPLEGGQNTSVKVQEAVLKPSGNEQHDEWVLGIMHGLQPRGYRVSRPVPARNGSFVSDGWTCSRFEPGREVQGNLEQKLRVARLFHRDLASIPYEGFSEPDHPWSRGHRIAWQTEGLPAGFPVPVRDFLAGLLGKVKRSGEYPVQLIHGDLAGNILFDDALGPLIIDFSPTVAPQAYAEAILVCDGIAWQGCPLSDLGLLPNDGYYREMLLRAVIFRLSVSAIFCGEDTERFFTEAEAFGPIIEHLASFPC</sequence>
<dbReference type="InterPro" id="IPR011009">
    <property type="entry name" value="Kinase-like_dom_sf"/>
</dbReference>
<dbReference type="SUPFAM" id="SSF56112">
    <property type="entry name" value="Protein kinase-like (PK-like)"/>
    <property type="match status" value="1"/>
</dbReference>
<accession>A0ABV2FA27</accession>
<organism evidence="1 2">
    <name type="scientific">Paenibacillus favisporus</name>
    <dbReference type="NCBI Taxonomy" id="221028"/>
    <lineage>
        <taxon>Bacteria</taxon>
        <taxon>Bacillati</taxon>
        <taxon>Bacillota</taxon>
        <taxon>Bacilli</taxon>
        <taxon>Bacillales</taxon>
        <taxon>Paenibacillaceae</taxon>
        <taxon>Paenibacillus</taxon>
    </lineage>
</organism>
<protein>
    <recommendedName>
        <fullName evidence="3">Aminoglycoside phosphotransferase</fullName>
    </recommendedName>
</protein>
<evidence type="ECO:0000313" key="1">
    <source>
        <dbReference type="EMBL" id="MET3548633.1"/>
    </source>
</evidence>
<reference evidence="1 2" key="1">
    <citation type="submission" date="2024-06" db="EMBL/GenBank/DDBJ databases">
        <title>Genomic Encyclopedia of Type Strains, Phase IV (KMG-IV): sequencing the most valuable type-strain genomes for metagenomic binning, comparative biology and taxonomic classification.</title>
        <authorList>
            <person name="Goeker M."/>
        </authorList>
    </citation>
    <scope>NUCLEOTIDE SEQUENCE [LARGE SCALE GENOMIC DNA]</scope>
    <source>
        <strain evidence="1 2">DSM 17253</strain>
    </source>
</reference>
<dbReference type="Proteomes" id="UP001549098">
    <property type="component" value="Unassembled WGS sequence"/>
</dbReference>
<evidence type="ECO:0008006" key="3">
    <source>
        <dbReference type="Google" id="ProtNLM"/>
    </source>
</evidence>
<dbReference type="EMBL" id="JBEPLV010000006">
    <property type="protein sequence ID" value="MET3548633.1"/>
    <property type="molecule type" value="Genomic_DNA"/>
</dbReference>
<keyword evidence="2" id="KW-1185">Reference proteome</keyword>
<proteinExistence type="predicted"/>
<name>A0ABV2FA27_9BACL</name>
<evidence type="ECO:0000313" key="2">
    <source>
        <dbReference type="Proteomes" id="UP001549098"/>
    </source>
</evidence>
<gene>
    <name evidence="1" type="ORF">ABID47_005263</name>
</gene>
<comment type="caution">
    <text evidence="1">The sequence shown here is derived from an EMBL/GenBank/DDBJ whole genome shotgun (WGS) entry which is preliminary data.</text>
</comment>